<evidence type="ECO:0000256" key="6">
    <source>
        <dbReference type="SAM" id="SignalP"/>
    </source>
</evidence>
<proteinExistence type="inferred from homology"/>
<comment type="catalytic activity">
    <reaction evidence="5">
        <text>diphosphate + H2O = 2 phosphate + H(+)</text>
        <dbReference type="Rhea" id="RHEA:24576"/>
        <dbReference type="ChEBI" id="CHEBI:15377"/>
        <dbReference type="ChEBI" id="CHEBI:15378"/>
        <dbReference type="ChEBI" id="CHEBI:33019"/>
        <dbReference type="ChEBI" id="CHEBI:43474"/>
        <dbReference type="EC" id="3.6.1.1"/>
    </reaction>
</comment>
<comment type="cofactor">
    <cofactor evidence="1 5">
        <name>Mg(2+)</name>
        <dbReference type="ChEBI" id="CHEBI:18420"/>
    </cofactor>
</comment>
<feature type="binding site" evidence="5">
    <location>
        <position position="88"/>
    </location>
    <ligand>
        <name>substrate</name>
    </ligand>
</feature>
<feature type="binding site" evidence="5">
    <location>
        <position position="100"/>
    </location>
    <ligand>
        <name>substrate</name>
    </ligand>
</feature>
<dbReference type="HAMAP" id="MF_00209">
    <property type="entry name" value="Inorganic_PPase"/>
    <property type="match status" value="1"/>
</dbReference>
<feature type="binding site" evidence="5">
    <location>
        <position position="74"/>
    </location>
    <ligand>
        <name>substrate</name>
    </ligand>
</feature>
<protein>
    <recommendedName>
        <fullName evidence="5">Inorganic pyrophosphatase</fullName>
        <ecNumber evidence="5">3.6.1.1</ecNumber>
    </recommendedName>
    <alternativeName>
        <fullName evidence="5">Pyrophosphate phospho-hydrolase</fullName>
        <shortName evidence="5">PPase</shortName>
    </alternativeName>
</protein>
<keyword evidence="6" id="KW-0732">Signal</keyword>
<sequence length="224" mass="23440">MAAPAAVAVALGVVAVTGATASSGAASAATKVTCWPSAEGGYVHPLAYPQPAAKDIRKEGFNVVVEIPQDSITKYEIDPATGQLVADRFMSMPVSYPANYGSLPQSVGGDGDPLDGLVLTREPMTPGSVINVRPIGVLRMVDGGEADEKIVSVPVDGVDPTYADIKNIKDLPSAEQQRIEAFFRVYKQLPEGGKKVELNGYGDAAEASRLVQDSVRSYQSECAG</sequence>
<dbReference type="GO" id="GO:0000287">
    <property type="term" value="F:magnesium ion binding"/>
    <property type="evidence" value="ECO:0007669"/>
    <property type="project" value="UniProtKB-UniRule"/>
</dbReference>
<keyword evidence="8" id="KW-1185">Reference proteome</keyword>
<feature type="signal peptide" evidence="6">
    <location>
        <begin position="1"/>
        <end position="28"/>
    </location>
</feature>
<evidence type="ECO:0000256" key="1">
    <source>
        <dbReference type="ARBA" id="ARBA00001946"/>
    </source>
</evidence>
<dbReference type="Pfam" id="PF00719">
    <property type="entry name" value="Pyrophosphatase"/>
    <property type="match status" value="1"/>
</dbReference>
<dbReference type="GO" id="GO:0006796">
    <property type="term" value="P:phosphate-containing compound metabolic process"/>
    <property type="evidence" value="ECO:0007669"/>
    <property type="project" value="InterPro"/>
</dbReference>
<feature type="binding site" evidence="5">
    <location>
        <position position="186"/>
    </location>
    <ligand>
        <name>substrate</name>
    </ligand>
</feature>
<dbReference type="EC" id="3.6.1.1" evidence="5"/>
<evidence type="ECO:0000313" key="7">
    <source>
        <dbReference type="EMBL" id="MPY48379.1"/>
    </source>
</evidence>
<dbReference type="GO" id="GO:0004427">
    <property type="term" value="F:inorganic diphosphate phosphatase activity"/>
    <property type="evidence" value="ECO:0007669"/>
    <property type="project" value="UniProtKB-UniRule"/>
</dbReference>
<keyword evidence="2 5" id="KW-0479">Metal-binding</keyword>
<dbReference type="Proteomes" id="UP000373149">
    <property type="component" value="Unassembled WGS sequence"/>
</dbReference>
<gene>
    <name evidence="5" type="primary">ppa</name>
    <name evidence="7" type="ORF">FPZ41_07185</name>
</gene>
<feature type="binding site" evidence="5">
    <location>
        <position position="142"/>
    </location>
    <ligand>
        <name>Mg(2+)</name>
        <dbReference type="ChEBI" id="CHEBI:18420"/>
        <label>3</label>
    </ligand>
</feature>
<name>A0A5N8WM86_9ACTN</name>
<dbReference type="SUPFAM" id="SSF50324">
    <property type="entry name" value="Inorganic pyrophosphatase"/>
    <property type="match status" value="1"/>
</dbReference>
<dbReference type="Gene3D" id="3.90.80.10">
    <property type="entry name" value="Inorganic pyrophosphatase"/>
    <property type="match status" value="1"/>
</dbReference>
<comment type="caution">
    <text evidence="7">The sequence shown here is derived from an EMBL/GenBank/DDBJ whole genome shotgun (WGS) entry which is preliminary data.</text>
</comment>
<feature type="binding site" evidence="5">
    <location>
        <position position="147"/>
    </location>
    <ligand>
        <name>Mg(2+)</name>
        <dbReference type="ChEBI" id="CHEBI:18420"/>
        <label>3</label>
    </ligand>
</feature>
<dbReference type="EMBL" id="VMNX01000014">
    <property type="protein sequence ID" value="MPY48379.1"/>
    <property type="molecule type" value="Genomic_DNA"/>
</dbReference>
<comment type="function">
    <text evidence="5">Catalyzes the hydrolysis of inorganic pyrophosphate (PPi) forming two phosphate ions.</text>
</comment>
<dbReference type="CDD" id="cd00412">
    <property type="entry name" value="pyrophosphatase"/>
    <property type="match status" value="1"/>
</dbReference>
<accession>A0A5N8WM86</accession>
<feature type="active site" description="Proton acceptor" evidence="5">
    <location>
        <position position="147"/>
    </location>
</feature>
<dbReference type="PANTHER" id="PTHR10286">
    <property type="entry name" value="INORGANIC PYROPHOSPHATASE"/>
    <property type="match status" value="1"/>
</dbReference>
<comment type="similarity">
    <text evidence="5">Belongs to the PPase family.</text>
</comment>
<comment type="subunit">
    <text evidence="5">Homohexamer.</text>
</comment>
<evidence type="ECO:0000256" key="4">
    <source>
        <dbReference type="ARBA" id="ARBA00022842"/>
    </source>
</evidence>
<keyword evidence="5" id="KW-0963">Cytoplasm</keyword>
<reference evidence="7 8" key="1">
    <citation type="submission" date="2019-09" db="EMBL/GenBank/DDBJ databases">
        <authorList>
            <person name="Duangmal K."/>
            <person name="Teo W.F.A."/>
            <person name="Lipun K."/>
        </authorList>
    </citation>
    <scope>NUCLEOTIDE SEQUENCE [LARGE SCALE GENOMIC DNA]</scope>
    <source>
        <strain evidence="7 8">K1PN6</strain>
    </source>
</reference>
<keyword evidence="3 5" id="KW-0378">Hydrolase</keyword>
<dbReference type="PROSITE" id="PS00387">
    <property type="entry name" value="PPASE"/>
    <property type="match status" value="1"/>
</dbReference>
<dbReference type="GO" id="GO:0005737">
    <property type="term" value="C:cytoplasm"/>
    <property type="evidence" value="ECO:0007669"/>
    <property type="project" value="UniProtKB-SubCell"/>
</dbReference>
<feature type="binding site" evidence="5">
    <location>
        <position position="115"/>
    </location>
    <ligand>
        <name>Mg(2+)</name>
        <dbReference type="ChEBI" id="CHEBI:18420"/>
        <label>1</label>
    </ligand>
</feature>
<dbReference type="InterPro" id="IPR036649">
    <property type="entry name" value="Pyrophosphatase_sf"/>
</dbReference>
<comment type="subcellular location">
    <subcellularLocation>
        <location evidence="5">Cytoplasm</location>
    </subcellularLocation>
</comment>
<keyword evidence="4 5" id="KW-0460">Magnesium</keyword>
<dbReference type="InterPro" id="IPR008162">
    <property type="entry name" value="Pyrophosphatase"/>
</dbReference>
<feature type="binding site" evidence="5">
    <location>
        <position position="147"/>
    </location>
    <ligand>
        <name>Mg(2+)</name>
        <dbReference type="ChEBI" id="CHEBI:18420"/>
        <label>1</label>
    </ligand>
</feature>
<evidence type="ECO:0000256" key="2">
    <source>
        <dbReference type="ARBA" id="ARBA00022723"/>
    </source>
</evidence>
<dbReference type="AlphaFoldDB" id="A0A5N8WM86"/>
<feature type="binding site" evidence="5">
    <location>
        <position position="115"/>
    </location>
    <ligand>
        <name>Mg(2+)</name>
        <dbReference type="ChEBI" id="CHEBI:18420"/>
        <label>2</label>
    </ligand>
</feature>
<feature type="binding site" evidence="5">
    <location>
        <position position="110"/>
    </location>
    <ligand>
        <name>Mg(2+)</name>
        <dbReference type="ChEBI" id="CHEBI:18420"/>
        <label>1</label>
    </ligand>
</feature>
<organism evidence="7 8">
    <name type="scientific">Streptomyces acidicola</name>
    <dbReference type="NCBI Taxonomy" id="2596892"/>
    <lineage>
        <taxon>Bacteria</taxon>
        <taxon>Bacillati</taxon>
        <taxon>Actinomycetota</taxon>
        <taxon>Actinomycetes</taxon>
        <taxon>Kitasatosporales</taxon>
        <taxon>Streptomycetaceae</taxon>
        <taxon>Streptomyces</taxon>
    </lineage>
</organism>
<feature type="chain" id="PRO_5024312618" description="Inorganic pyrophosphatase" evidence="6">
    <location>
        <begin position="29"/>
        <end position="224"/>
    </location>
</feature>
<evidence type="ECO:0000256" key="3">
    <source>
        <dbReference type="ARBA" id="ARBA00022801"/>
    </source>
</evidence>
<evidence type="ECO:0000256" key="5">
    <source>
        <dbReference type="HAMAP-Rule" id="MF_00209"/>
    </source>
</evidence>
<evidence type="ECO:0000313" key="8">
    <source>
        <dbReference type="Proteomes" id="UP000373149"/>
    </source>
</evidence>
<feature type="binding site" evidence="5">
    <location>
        <position position="66"/>
    </location>
    <ligand>
        <name>Mg(2+)</name>
        <dbReference type="ChEBI" id="CHEBI:18420"/>
        <label>2</label>
    </ligand>
</feature>